<dbReference type="RefSeq" id="WP_152379706.1">
    <property type="nucleotide sequence ID" value="NZ_CP045298.1"/>
</dbReference>
<sequence length="245" mass="28041">MYWVSTQHTTVATDELTTFEHTYGLTFPPPYVAFLTRYGPGTYCGLLMIEIPDPQLLQSYADYELWTHDDNCPITAQQLGECVVIGSSIDGDFLRHSEIITTKTLDAQVPFTETLEHILRDEFGKMEPFPRYFEPVSPDKAATFLLFSPLDTTDAYNPAHPNEQALDFAPASIQVLAQRFKQHFTSNLWIENKHICMAFLQILGGYVRFNYAYGREVAIIYEPKAIALRDEILAFLQEEHCRVVE</sequence>
<gene>
    <name evidence="1" type="ORF">QOZ95_000686</name>
</gene>
<dbReference type="SUPFAM" id="SSF160631">
    <property type="entry name" value="SMI1/KNR4-like"/>
    <property type="match status" value="1"/>
</dbReference>
<evidence type="ECO:0008006" key="3">
    <source>
        <dbReference type="Google" id="ProtNLM"/>
    </source>
</evidence>
<proteinExistence type="predicted"/>
<protein>
    <recommendedName>
        <fullName evidence="3">Knr4/Smi1-like domain-containing protein</fullName>
    </recommendedName>
</protein>
<dbReference type="InterPro" id="IPR037883">
    <property type="entry name" value="Knr4/Smi1-like_sf"/>
</dbReference>
<evidence type="ECO:0000313" key="1">
    <source>
        <dbReference type="EMBL" id="MDQ0492537.1"/>
    </source>
</evidence>
<evidence type="ECO:0000313" key="2">
    <source>
        <dbReference type="Proteomes" id="UP001242811"/>
    </source>
</evidence>
<accession>A0ABU0KX60</accession>
<reference evidence="1 2" key="1">
    <citation type="submission" date="2023-07" db="EMBL/GenBank/DDBJ databases">
        <title>Genomic Encyclopedia of Type Strains, Phase IV (KMG-IV): sequencing the most valuable type-strain genomes for metagenomic binning, comparative biology and taxonomic classification.</title>
        <authorList>
            <person name="Goeker M."/>
        </authorList>
    </citation>
    <scope>NUCLEOTIDE SEQUENCE [LARGE SCALE GENOMIC DNA]</scope>
    <source>
        <strain evidence="1 2">DSM 14914</strain>
    </source>
</reference>
<dbReference type="EMBL" id="JAUSWA010000003">
    <property type="protein sequence ID" value="MDQ0492537.1"/>
    <property type="molecule type" value="Genomic_DNA"/>
</dbReference>
<dbReference type="Proteomes" id="UP001242811">
    <property type="component" value="Unassembled WGS sequence"/>
</dbReference>
<name>A0ABU0KX60_9BACL</name>
<comment type="caution">
    <text evidence="1">The sequence shown here is derived from an EMBL/GenBank/DDBJ whole genome shotgun (WGS) entry which is preliminary data.</text>
</comment>
<organism evidence="1 2">
    <name type="scientific">Paenibacillus brasilensis</name>
    <dbReference type="NCBI Taxonomy" id="128574"/>
    <lineage>
        <taxon>Bacteria</taxon>
        <taxon>Bacillati</taxon>
        <taxon>Bacillota</taxon>
        <taxon>Bacilli</taxon>
        <taxon>Bacillales</taxon>
        <taxon>Paenibacillaceae</taxon>
        <taxon>Paenibacillus</taxon>
    </lineage>
</organism>
<dbReference type="Gene3D" id="3.40.1580.10">
    <property type="entry name" value="SMI1/KNR4-like"/>
    <property type="match status" value="1"/>
</dbReference>
<keyword evidence="2" id="KW-1185">Reference proteome</keyword>